<evidence type="ECO:0000313" key="2">
    <source>
        <dbReference type="EMBL" id="OMO63687.1"/>
    </source>
</evidence>
<dbReference type="OrthoDB" id="1876592at2759"/>
<evidence type="ECO:0000313" key="3">
    <source>
        <dbReference type="Proteomes" id="UP000188268"/>
    </source>
</evidence>
<comment type="caution">
    <text evidence="2">The sequence shown here is derived from an EMBL/GenBank/DDBJ whole genome shotgun (WGS) entry which is preliminary data.</text>
</comment>
<evidence type="ECO:0000256" key="1">
    <source>
        <dbReference type="SAM" id="MobiDB-lite"/>
    </source>
</evidence>
<dbReference type="Gene3D" id="1.10.110.10">
    <property type="entry name" value="Plant lipid-transfer and hydrophobic proteins"/>
    <property type="match status" value="1"/>
</dbReference>
<keyword evidence="3" id="KW-1185">Reference proteome</keyword>
<gene>
    <name evidence="2" type="ORF">CCACVL1_22354</name>
</gene>
<dbReference type="Proteomes" id="UP000188268">
    <property type="component" value="Unassembled WGS sequence"/>
</dbReference>
<feature type="non-terminal residue" evidence="2">
    <location>
        <position position="1"/>
    </location>
</feature>
<reference evidence="2 3" key="1">
    <citation type="submission" date="2013-09" db="EMBL/GenBank/DDBJ databases">
        <title>Corchorus capsularis genome sequencing.</title>
        <authorList>
            <person name="Alam M."/>
            <person name="Haque M.S."/>
            <person name="Islam M.S."/>
            <person name="Emdad E.M."/>
            <person name="Islam M.M."/>
            <person name="Ahmed B."/>
            <person name="Halim A."/>
            <person name="Hossen Q.M.M."/>
            <person name="Hossain M.Z."/>
            <person name="Ahmed R."/>
            <person name="Khan M.M."/>
            <person name="Islam R."/>
            <person name="Rashid M.M."/>
            <person name="Khan S.A."/>
            <person name="Rahman M.S."/>
            <person name="Alam M."/>
        </authorList>
    </citation>
    <scope>NUCLEOTIDE SEQUENCE [LARGE SCALE GENOMIC DNA]</scope>
    <source>
        <strain evidence="3">cv. CVL-1</strain>
        <tissue evidence="2">Whole seedling</tissue>
    </source>
</reference>
<dbReference type="Gramene" id="OMO63687">
    <property type="protein sequence ID" value="OMO63687"/>
    <property type="gene ID" value="CCACVL1_22354"/>
</dbReference>
<accession>A0A1R3H048</accession>
<sequence>HYSALKPKTWAKRTPRVPKGSREERPIMFCCMGLSEIDAGATTPNIRMDLCECFHEAAVHGGFKHERAALLNGYCDMVLPQPQKLTLFPPSPDLRCKSSLSMEA</sequence>
<dbReference type="EMBL" id="AWWV01012898">
    <property type="protein sequence ID" value="OMO63687.1"/>
    <property type="molecule type" value="Genomic_DNA"/>
</dbReference>
<feature type="region of interest" description="Disordered" evidence="1">
    <location>
        <begin position="1"/>
        <end position="22"/>
    </location>
</feature>
<dbReference type="SUPFAM" id="SSF47699">
    <property type="entry name" value="Bifunctional inhibitor/lipid-transfer protein/seed storage 2S albumin"/>
    <property type="match status" value="1"/>
</dbReference>
<dbReference type="AlphaFoldDB" id="A0A1R3H048"/>
<name>A0A1R3H048_COCAP</name>
<proteinExistence type="predicted"/>
<dbReference type="InterPro" id="IPR036312">
    <property type="entry name" value="Bifun_inhib/LTP/seed_sf"/>
</dbReference>
<protein>
    <submittedName>
        <fullName evidence="2">Non-specific lipid-transfer protein</fullName>
    </submittedName>
</protein>
<organism evidence="2 3">
    <name type="scientific">Corchorus capsularis</name>
    <name type="common">Jute</name>
    <dbReference type="NCBI Taxonomy" id="210143"/>
    <lineage>
        <taxon>Eukaryota</taxon>
        <taxon>Viridiplantae</taxon>
        <taxon>Streptophyta</taxon>
        <taxon>Embryophyta</taxon>
        <taxon>Tracheophyta</taxon>
        <taxon>Spermatophyta</taxon>
        <taxon>Magnoliopsida</taxon>
        <taxon>eudicotyledons</taxon>
        <taxon>Gunneridae</taxon>
        <taxon>Pentapetalae</taxon>
        <taxon>rosids</taxon>
        <taxon>malvids</taxon>
        <taxon>Malvales</taxon>
        <taxon>Malvaceae</taxon>
        <taxon>Grewioideae</taxon>
        <taxon>Apeibeae</taxon>
        <taxon>Corchorus</taxon>
    </lineage>
</organism>